<dbReference type="InterPro" id="IPR050553">
    <property type="entry name" value="Thioredoxin_ResA/DsbE_sf"/>
</dbReference>
<name>A0A3D9HXI7_9PROT</name>
<feature type="signal peptide" evidence="4">
    <location>
        <begin position="1"/>
        <end position="20"/>
    </location>
</feature>
<evidence type="ECO:0000259" key="5">
    <source>
        <dbReference type="PROSITE" id="PS51352"/>
    </source>
</evidence>
<feature type="chain" id="PRO_5017638386" evidence="4">
    <location>
        <begin position="21"/>
        <end position="171"/>
    </location>
</feature>
<keyword evidence="3" id="KW-0676">Redox-active center</keyword>
<protein>
    <submittedName>
        <fullName evidence="6">Thiol-disulfide isomerase/thioredoxin</fullName>
    </submittedName>
</protein>
<dbReference type="PROSITE" id="PS00194">
    <property type="entry name" value="THIOREDOXIN_1"/>
    <property type="match status" value="1"/>
</dbReference>
<dbReference type="AlphaFoldDB" id="A0A3D9HXI7"/>
<dbReference type="Pfam" id="PF08534">
    <property type="entry name" value="Redoxin"/>
    <property type="match status" value="1"/>
</dbReference>
<dbReference type="GO" id="GO:0015036">
    <property type="term" value="F:disulfide oxidoreductase activity"/>
    <property type="evidence" value="ECO:0007669"/>
    <property type="project" value="UniProtKB-ARBA"/>
</dbReference>
<comment type="subcellular location">
    <subcellularLocation>
        <location evidence="1">Cell envelope</location>
    </subcellularLocation>
</comment>
<dbReference type="InterPro" id="IPR017937">
    <property type="entry name" value="Thioredoxin_CS"/>
</dbReference>
<evidence type="ECO:0000313" key="6">
    <source>
        <dbReference type="EMBL" id="RED54223.1"/>
    </source>
</evidence>
<sequence length="171" mass="19097">MKKLTFLLAILLLPLHPAQAGPTLDADGYSYLQNLSPIGDSDIRPLSGKPLVVAFFASWCPPCTAEFRELNRLQAKRGPQEVNILAINLFEDFFPDPAGKRLARFLARTKPQFPLFSSSGKPGLTALFGKIERIPSVLIFDQTGKNVYRFIHEEGAAKQHSNMEEMLNNLR</sequence>
<dbReference type="SUPFAM" id="SSF52833">
    <property type="entry name" value="Thioredoxin-like"/>
    <property type="match status" value="1"/>
</dbReference>
<keyword evidence="7" id="KW-1185">Reference proteome</keyword>
<keyword evidence="6" id="KW-0413">Isomerase</keyword>
<dbReference type="GO" id="GO:0030313">
    <property type="term" value="C:cell envelope"/>
    <property type="evidence" value="ECO:0007669"/>
    <property type="project" value="UniProtKB-SubCell"/>
</dbReference>
<comment type="caution">
    <text evidence="6">The sequence shown here is derived from an EMBL/GenBank/DDBJ whole genome shotgun (WGS) entry which is preliminary data.</text>
</comment>
<dbReference type="PANTHER" id="PTHR42852">
    <property type="entry name" value="THIOL:DISULFIDE INTERCHANGE PROTEIN DSBE"/>
    <property type="match status" value="1"/>
</dbReference>
<feature type="domain" description="Thioredoxin" evidence="5">
    <location>
        <begin position="12"/>
        <end position="171"/>
    </location>
</feature>
<dbReference type="InterPro" id="IPR013766">
    <property type="entry name" value="Thioredoxin_domain"/>
</dbReference>
<keyword evidence="2" id="KW-0201">Cytochrome c-type biogenesis</keyword>
<dbReference type="PANTHER" id="PTHR42852:SF18">
    <property type="entry name" value="CHROMOSOME UNDETERMINED SCAFFOLD_47, WHOLE GENOME SHOTGUN SEQUENCE"/>
    <property type="match status" value="1"/>
</dbReference>
<dbReference type="Gene3D" id="3.40.30.10">
    <property type="entry name" value="Glutaredoxin"/>
    <property type="match status" value="1"/>
</dbReference>
<dbReference type="InterPro" id="IPR036249">
    <property type="entry name" value="Thioredoxin-like_sf"/>
</dbReference>
<dbReference type="EMBL" id="QRDW01000001">
    <property type="protein sequence ID" value="RED54223.1"/>
    <property type="molecule type" value="Genomic_DNA"/>
</dbReference>
<evidence type="ECO:0000313" key="7">
    <source>
        <dbReference type="Proteomes" id="UP000256845"/>
    </source>
</evidence>
<gene>
    <name evidence="6" type="ORF">DFP90_1011026</name>
</gene>
<proteinExistence type="predicted"/>
<reference evidence="6 7" key="1">
    <citation type="submission" date="2018-07" db="EMBL/GenBank/DDBJ databases">
        <title>Genomic Encyclopedia of Type Strains, Phase III (KMG-III): the genomes of soil and plant-associated and newly described type strains.</title>
        <authorList>
            <person name="Whitman W."/>
        </authorList>
    </citation>
    <scope>NUCLEOTIDE SEQUENCE [LARGE SCALE GENOMIC DNA]</scope>
    <source>
        <strain evidence="6 7">CECT 8488</strain>
    </source>
</reference>
<evidence type="ECO:0000256" key="3">
    <source>
        <dbReference type="ARBA" id="ARBA00023284"/>
    </source>
</evidence>
<evidence type="ECO:0000256" key="2">
    <source>
        <dbReference type="ARBA" id="ARBA00022748"/>
    </source>
</evidence>
<evidence type="ECO:0000256" key="4">
    <source>
        <dbReference type="SAM" id="SignalP"/>
    </source>
</evidence>
<dbReference type="Proteomes" id="UP000256845">
    <property type="component" value="Unassembled WGS sequence"/>
</dbReference>
<dbReference type="InterPro" id="IPR013740">
    <property type="entry name" value="Redoxin"/>
</dbReference>
<dbReference type="CDD" id="cd02966">
    <property type="entry name" value="TlpA_like_family"/>
    <property type="match status" value="1"/>
</dbReference>
<dbReference type="GO" id="GO:0017004">
    <property type="term" value="P:cytochrome complex assembly"/>
    <property type="evidence" value="ECO:0007669"/>
    <property type="project" value="UniProtKB-KW"/>
</dbReference>
<accession>A0A3D9HXI7</accession>
<keyword evidence="4" id="KW-0732">Signal</keyword>
<evidence type="ECO:0000256" key="1">
    <source>
        <dbReference type="ARBA" id="ARBA00004196"/>
    </source>
</evidence>
<organism evidence="6 7">
    <name type="scientific">Aestuariispira insulae</name>
    <dbReference type="NCBI Taxonomy" id="1461337"/>
    <lineage>
        <taxon>Bacteria</taxon>
        <taxon>Pseudomonadati</taxon>
        <taxon>Pseudomonadota</taxon>
        <taxon>Alphaproteobacteria</taxon>
        <taxon>Rhodospirillales</taxon>
        <taxon>Kiloniellaceae</taxon>
        <taxon>Aestuariispira</taxon>
    </lineage>
</organism>
<dbReference type="PROSITE" id="PS51352">
    <property type="entry name" value="THIOREDOXIN_2"/>
    <property type="match status" value="1"/>
</dbReference>
<dbReference type="GO" id="GO:0016853">
    <property type="term" value="F:isomerase activity"/>
    <property type="evidence" value="ECO:0007669"/>
    <property type="project" value="UniProtKB-KW"/>
</dbReference>